<feature type="compositionally biased region" description="Low complexity" evidence="2">
    <location>
        <begin position="127"/>
        <end position="145"/>
    </location>
</feature>
<dbReference type="Proteomes" id="UP000267096">
    <property type="component" value="Unassembled WGS sequence"/>
</dbReference>
<dbReference type="WBParaSite" id="ASIM_0000261401-mRNA-1">
    <property type="protein sequence ID" value="ASIM_0000261401-mRNA-1"/>
    <property type="gene ID" value="ASIM_0000261401"/>
</dbReference>
<protein>
    <submittedName>
        <fullName evidence="6">C2H2-type domain-containing protein</fullName>
    </submittedName>
</protein>
<evidence type="ECO:0000256" key="2">
    <source>
        <dbReference type="SAM" id="MobiDB-lite"/>
    </source>
</evidence>
<evidence type="ECO:0000256" key="1">
    <source>
        <dbReference type="PROSITE-ProRule" id="PRU00042"/>
    </source>
</evidence>
<dbReference type="AlphaFoldDB" id="A0A0M3J4Y7"/>
<organism evidence="6">
    <name type="scientific">Anisakis simplex</name>
    <name type="common">Herring worm</name>
    <dbReference type="NCBI Taxonomy" id="6269"/>
    <lineage>
        <taxon>Eukaryota</taxon>
        <taxon>Metazoa</taxon>
        <taxon>Ecdysozoa</taxon>
        <taxon>Nematoda</taxon>
        <taxon>Chromadorea</taxon>
        <taxon>Rhabditida</taxon>
        <taxon>Spirurina</taxon>
        <taxon>Ascaridomorpha</taxon>
        <taxon>Ascaridoidea</taxon>
        <taxon>Anisakidae</taxon>
        <taxon>Anisakis</taxon>
        <taxon>Anisakis simplex complex</taxon>
    </lineage>
</organism>
<evidence type="ECO:0000259" key="3">
    <source>
        <dbReference type="PROSITE" id="PS50157"/>
    </source>
</evidence>
<feature type="region of interest" description="Disordered" evidence="2">
    <location>
        <begin position="330"/>
        <end position="369"/>
    </location>
</feature>
<feature type="region of interest" description="Disordered" evidence="2">
    <location>
        <begin position="84"/>
        <end position="145"/>
    </location>
</feature>
<feature type="compositionally biased region" description="Basic and acidic residues" evidence="2">
    <location>
        <begin position="13"/>
        <end position="26"/>
    </location>
</feature>
<keyword evidence="5" id="KW-1185">Reference proteome</keyword>
<evidence type="ECO:0000313" key="4">
    <source>
        <dbReference type="EMBL" id="VDK19999.1"/>
    </source>
</evidence>
<feature type="region of interest" description="Disordered" evidence="2">
    <location>
        <begin position="258"/>
        <end position="314"/>
    </location>
</feature>
<dbReference type="InterPro" id="IPR013087">
    <property type="entry name" value="Znf_C2H2_type"/>
</dbReference>
<dbReference type="GO" id="GO:0008270">
    <property type="term" value="F:zinc ion binding"/>
    <property type="evidence" value="ECO:0007669"/>
    <property type="project" value="UniProtKB-KW"/>
</dbReference>
<feature type="domain" description="C2H2-type" evidence="3">
    <location>
        <begin position="419"/>
        <end position="442"/>
    </location>
</feature>
<keyword evidence="1" id="KW-0862">Zinc</keyword>
<feature type="region of interest" description="Disordered" evidence="2">
    <location>
        <begin position="9"/>
        <end position="33"/>
    </location>
</feature>
<feature type="region of interest" description="Disordered" evidence="2">
    <location>
        <begin position="168"/>
        <end position="196"/>
    </location>
</feature>
<feature type="compositionally biased region" description="Low complexity" evidence="2">
    <location>
        <begin position="350"/>
        <end position="369"/>
    </location>
</feature>
<proteinExistence type="predicted"/>
<accession>A0A0M3J4Y7</accession>
<keyword evidence="1" id="KW-0863">Zinc-finger</keyword>
<reference evidence="4 5" key="2">
    <citation type="submission" date="2018-11" db="EMBL/GenBank/DDBJ databases">
        <authorList>
            <consortium name="Pathogen Informatics"/>
        </authorList>
    </citation>
    <scope>NUCLEOTIDE SEQUENCE [LARGE SCALE GENOMIC DNA]</scope>
</reference>
<feature type="compositionally biased region" description="Low complexity" evidence="2">
    <location>
        <begin position="84"/>
        <end position="110"/>
    </location>
</feature>
<feature type="compositionally biased region" description="Low complexity" evidence="2">
    <location>
        <begin position="177"/>
        <end position="196"/>
    </location>
</feature>
<dbReference type="PROSITE" id="PS50157">
    <property type="entry name" value="ZINC_FINGER_C2H2_2"/>
    <property type="match status" value="1"/>
</dbReference>
<reference evidence="6" key="1">
    <citation type="submission" date="2017-02" db="UniProtKB">
        <authorList>
            <consortium name="WormBaseParasite"/>
        </authorList>
    </citation>
    <scope>IDENTIFICATION</scope>
</reference>
<name>A0A0M3J4Y7_ANISI</name>
<gene>
    <name evidence="4" type="ORF">ASIM_LOCUS2470</name>
</gene>
<feature type="compositionally biased region" description="Polar residues" evidence="2">
    <location>
        <begin position="330"/>
        <end position="349"/>
    </location>
</feature>
<keyword evidence="1" id="KW-0479">Metal-binding</keyword>
<dbReference type="EMBL" id="UYRR01003330">
    <property type="protein sequence ID" value="VDK19999.1"/>
    <property type="molecule type" value="Genomic_DNA"/>
</dbReference>
<evidence type="ECO:0000313" key="6">
    <source>
        <dbReference type="WBParaSite" id="ASIM_0000261401-mRNA-1"/>
    </source>
</evidence>
<feature type="compositionally biased region" description="Low complexity" evidence="2">
    <location>
        <begin position="265"/>
        <end position="286"/>
    </location>
</feature>
<sequence>MIRLWRTARLRKDKGGTAEKKNDNRSQRPVSPAALAQPYPAPVISQTVQNLSVLLSQPSSAVVFGQQSGIPLSASNSNNTNNLQVSVQSRQQQIASSSSSTLSNNNNTTSDHQTQSSAPPLLTPSVTIATTPSCSSTPTFSSSLNTDRLISGATFMLNEEVNRIMRSIQGSQRPNNSTSSSTTYPQSSTSTSGSLARAVTASSLSSSTNLSNQQQRVVDSIPQLNNNNNTVNMSNCNGQVTQSQALNSAALRQRLATRHDTVNAQQQQQQSFNRSSSSKISLAQSSTIRQQQLPAANVRVRMQPKSLPPSGLRQWSSANSLTVCVRVRNASGTGTSGRSNPSTSSNNYLSSRQTSHSISSQRSTSTAQSESIIPISENYIIRNSRGELVCKLPECTGIRIDKLAVGHVHNLRHNIHNNYFCLECGTAFTAELFAIKHQIQVHHNGVGKCIAQLYLDYSVCAIY</sequence>
<evidence type="ECO:0000313" key="5">
    <source>
        <dbReference type="Proteomes" id="UP000267096"/>
    </source>
</evidence>